<protein>
    <submittedName>
        <fullName evidence="1">Mitochondrial 50S ribosomal protein L28-like protein</fullName>
    </submittedName>
</protein>
<evidence type="ECO:0000313" key="1">
    <source>
        <dbReference type="EMBL" id="KAI0062489.1"/>
    </source>
</evidence>
<organism evidence="1 2">
    <name type="scientific">Artomyces pyxidatus</name>
    <dbReference type="NCBI Taxonomy" id="48021"/>
    <lineage>
        <taxon>Eukaryota</taxon>
        <taxon>Fungi</taxon>
        <taxon>Dikarya</taxon>
        <taxon>Basidiomycota</taxon>
        <taxon>Agaricomycotina</taxon>
        <taxon>Agaricomycetes</taxon>
        <taxon>Russulales</taxon>
        <taxon>Auriscalpiaceae</taxon>
        <taxon>Artomyces</taxon>
    </lineage>
</organism>
<gene>
    <name evidence="1" type="ORF">BV25DRAFT_637688</name>
</gene>
<accession>A0ACB8T1C6</accession>
<sequence length="130" mass="14652">MFPSLPSLAAAVLSQPFKRSQLGLFHGKMKQYGNNVPFSKKKTRRTWLPNVQSKRLFSDALGENVKVKLTTRALKTIKKYGGLDQYVLQTKSDLLGWEGMRLRVLVREAQQRKLVDEAPSTSSDLITATT</sequence>
<dbReference type="Proteomes" id="UP000814140">
    <property type="component" value="Unassembled WGS sequence"/>
</dbReference>
<proteinExistence type="predicted"/>
<reference evidence="1" key="2">
    <citation type="journal article" date="2022" name="New Phytol.">
        <title>Evolutionary transition to the ectomycorrhizal habit in the genomes of a hyperdiverse lineage of mushroom-forming fungi.</title>
        <authorList>
            <person name="Looney B."/>
            <person name="Miyauchi S."/>
            <person name="Morin E."/>
            <person name="Drula E."/>
            <person name="Courty P.E."/>
            <person name="Kohler A."/>
            <person name="Kuo A."/>
            <person name="LaButti K."/>
            <person name="Pangilinan J."/>
            <person name="Lipzen A."/>
            <person name="Riley R."/>
            <person name="Andreopoulos W."/>
            <person name="He G."/>
            <person name="Johnson J."/>
            <person name="Nolan M."/>
            <person name="Tritt A."/>
            <person name="Barry K.W."/>
            <person name="Grigoriev I.V."/>
            <person name="Nagy L.G."/>
            <person name="Hibbett D."/>
            <person name="Henrissat B."/>
            <person name="Matheny P.B."/>
            <person name="Labbe J."/>
            <person name="Martin F.M."/>
        </authorList>
    </citation>
    <scope>NUCLEOTIDE SEQUENCE</scope>
    <source>
        <strain evidence="1">HHB10654</strain>
    </source>
</reference>
<evidence type="ECO:0000313" key="2">
    <source>
        <dbReference type="Proteomes" id="UP000814140"/>
    </source>
</evidence>
<comment type="caution">
    <text evidence="1">The sequence shown here is derived from an EMBL/GenBank/DDBJ whole genome shotgun (WGS) entry which is preliminary data.</text>
</comment>
<dbReference type="EMBL" id="MU277207">
    <property type="protein sequence ID" value="KAI0062489.1"/>
    <property type="molecule type" value="Genomic_DNA"/>
</dbReference>
<name>A0ACB8T1C6_9AGAM</name>
<reference evidence="1" key="1">
    <citation type="submission" date="2021-03" db="EMBL/GenBank/DDBJ databases">
        <authorList>
            <consortium name="DOE Joint Genome Institute"/>
            <person name="Ahrendt S."/>
            <person name="Looney B.P."/>
            <person name="Miyauchi S."/>
            <person name="Morin E."/>
            <person name="Drula E."/>
            <person name="Courty P.E."/>
            <person name="Chicoki N."/>
            <person name="Fauchery L."/>
            <person name="Kohler A."/>
            <person name="Kuo A."/>
            <person name="Labutti K."/>
            <person name="Pangilinan J."/>
            <person name="Lipzen A."/>
            <person name="Riley R."/>
            <person name="Andreopoulos W."/>
            <person name="He G."/>
            <person name="Johnson J."/>
            <person name="Barry K.W."/>
            <person name="Grigoriev I.V."/>
            <person name="Nagy L."/>
            <person name="Hibbett D."/>
            <person name="Henrissat B."/>
            <person name="Matheny P.B."/>
            <person name="Labbe J."/>
            <person name="Martin F."/>
        </authorList>
    </citation>
    <scope>NUCLEOTIDE SEQUENCE</scope>
    <source>
        <strain evidence="1">HHB10654</strain>
    </source>
</reference>
<keyword evidence="2" id="KW-1185">Reference proteome</keyword>